<dbReference type="EMBL" id="FNUY01000001">
    <property type="protein sequence ID" value="SEF50766.1"/>
    <property type="molecule type" value="Genomic_DNA"/>
</dbReference>
<keyword evidence="4" id="KW-1185">Reference proteome</keyword>
<evidence type="ECO:0000313" key="4">
    <source>
        <dbReference type="Proteomes" id="UP000236743"/>
    </source>
</evidence>
<dbReference type="PANTHER" id="PTHR43639:SF1">
    <property type="entry name" value="SHORT-CHAIN DEHYDROGENASE_REDUCTASE FAMILY PROTEIN"/>
    <property type="match status" value="1"/>
</dbReference>
<dbReference type="NCBIfam" id="NF009386">
    <property type="entry name" value="PRK12745.1"/>
    <property type="match status" value="1"/>
</dbReference>
<dbReference type="GO" id="GO:0016491">
    <property type="term" value="F:oxidoreductase activity"/>
    <property type="evidence" value="ECO:0007669"/>
    <property type="project" value="UniProtKB-KW"/>
</dbReference>
<dbReference type="Gene3D" id="3.40.50.720">
    <property type="entry name" value="NAD(P)-binding Rossmann-like Domain"/>
    <property type="match status" value="1"/>
</dbReference>
<organism evidence="3 4">
    <name type="scientific">Bosea lathyri</name>
    <dbReference type="NCBI Taxonomy" id="1036778"/>
    <lineage>
        <taxon>Bacteria</taxon>
        <taxon>Pseudomonadati</taxon>
        <taxon>Pseudomonadota</taxon>
        <taxon>Alphaproteobacteria</taxon>
        <taxon>Hyphomicrobiales</taxon>
        <taxon>Boseaceae</taxon>
        <taxon>Bosea</taxon>
    </lineage>
</organism>
<evidence type="ECO:0000256" key="1">
    <source>
        <dbReference type="ARBA" id="ARBA00006484"/>
    </source>
</evidence>
<proteinExistence type="inferred from homology"/>
<dbReference type="AlphaFoldDB" id="A0A1H5SJI5"/>
<gene>
    <name evidence="3" type="ORF">SAMN04488115_101298</name>
</gene>
<protein>
    <submittedName>
        <fullName evidence="3">NAD(P)-dependent dehydrogenase, short-chain alcohol dehydrogenase family</fullName>
    </submittedName>
</protein>
<dbReference type="FunFam" id="3.40.50.720:FF:000084">
    <property type="entry name" value="Short-chain dehydrogenase reductase"/>
    <property type="match status" value="1"/>
</dbReference>
<dbReference type="Pfam" id="PF13561">
    <property type="entry name" value="adh_short_C2"/>
    <property type="match status" value="1"/>
</dbReference>
<dbReference type="InterPro" id="IPR002347">
    <property type="entry name" value="SDR_fam"/>
</dbReference>
<keyword evidence="2" id="KW-0560">Oxidoreductase</keyword>
<evidence type="ECO:0000256" key="2">
    <source>
        <dbReference type="ARBA" id="ARBA00023002"/>
    </source>
</evidence>
<evidence type="ECO:0000313" key="3">
    <source>
        <dbReference type="EMBL" id="SEF50766.1"/>
    </source>
</evidence>
<name>A0A1H5SJI5_9HYPH</name>
<dbReference type="PROSITE" id="PS00061">
    <property type="entry name" value="ADH_SHORT"/>
    <property type="match status" value="1"/>
</dbReference>
<dbReference type="PRINTS" id="PR00081">
    <property type="entry name" value="GDHRDH"/>
</dbReference>
<dbReference type="PRINTS" id="PR00080">
    <property type="entry name" value="SDRFAMILY"/>
</dbReference>
<reference evidence="3 4" key="1">
    <citation type="submission" date="2016-10" db="EMBL/GenBank/DDBJ databases">
        <authorList>
            <person name="de Groot N.N."/>
        </authorList>
    </citation>
    <scope>NUCLEOTIDE SEQUENCE [LARGE SCALE GENOMIC DNA]</scope>
    <source>
        <strain evidence="3 4">DSM 26656</strain>
    </source>
</reference>
<dbReference type="Proteomes" id="UP000236743">
    <property type="component" value="Unassembled WGS sequence"/>
</dbReference>
<dbReference type="PANTHER" id="PTHR43639">
    <property type="entry name" value="OXIDOREDUCTASE, SHORT-CHAIN DEHYDROGENASE/REDUCTASE FAMILY (AFU_ORTHOLOGUE AFUA_5G02870)"/>
    <property type="match status" value="1"/>
</dbReference>
<dbReference type="InterPro" id="IPR036291">
    <property type="entry name" value="NAD(P)-bd_dom_sf"/>
</dbReference>
<comment type="similarity">
    <text evidence="1">Belongs to the short-chain dehydrogenases/reductases (SDR) family.</text>
</comment>
<sequence length="253" mass="26563">MTRPVALITGARRGIGRAIAVSLAQAGYDIAFTDIVADAAVDETTAALEAEGAQSLFVAHDVAATESHAGVIDAVYARFGRLDCFVSNAGIGTPVRGDMLDLAPETFDHVLGVNLRGAAFLSQCVARAMLKREEGGRTIIFITSASTEMVSPDRADYCVSKAALSMWSKNLAMRLAPEGFVVFEVRPGIIRTDMTAVVAAKYDRRIAEGLVPAGRWGEPADVGRLVTGLVSGAFAFSTGSVFAVDGGLLVPRL</sequence>
<dbReference type="RefSeq" id="WP_103871227.1">
    <property type="nucleotide sequence ID" value="NZ_FNUY01000001.1"/>
</dbReference>
<accession>A0A1H5SJI5</accession>
<dbReference type="OrthoDB" id="9803333at2"/>
<dbReference type="SUPFAM" id="SSF51735">
    <property type="entry name" value="NAD(P)-binding Rossmann-fold domains"/>
    <property type="match status" value="1"/>
</dbReference>
<dbReference type="InterPro" id="IPR020904">
    <property type="entry name" value="Sc_DH/Rdtase_CS"/>
</dbReference>